<keyword evidence="2" id="KW-0812">Transmembrane</keyword>
<feature type="region of interest" description="Disordered" evidence="1">
    <location>
        <begin position="1"/>
        <end position="27"/>
    </location>
</feature>
<evidence type="ECO:0000256" key="2">
    <source>
        <dbReference type="SAM" id="Phobius"/>
    </source>
</evidence>
<evidence type="ECO:0000313" key="3">
    <source>
        <dbReference type="EMBL" id="MEK8024742.1"/>
    </source>
</evidence>
<proteinExistence type="predicted"/>
<dbReference type="EMBL" id="JBBUTF010000002">
    <property type="protein sequence ID" value="MEK8024742.1"/>
    <property type="molecule type" value="Genomic_DNA"/>
</dbReference>
<comment type="caution">
    <text evidence="3">The sequence shown here is derived from an EMBL/GenBank/DDBJ whole genome shotgun (WGS) entry which is preliminary data.</text>
</comment>
<dbReference type="Pfam" id="PF11174">
    <property type="entry name" value="DUF2970"/>
    <property type="match status" value="1"/>
</dbReference>
<reference evidence="3 4" key="1">
    <citation type="submission" date="2024-04" db="EMBL/GenBank/DDBJ databases">
        <title>Novel species of the genus Ideonella isolated from streams.</title>
        <authorList>
            <person name="Lu H."/>
        </authorList>
    </citation>
    <scope>NUCLEOTIDE SEQUENCE [LARGE SCALE GENOMIC DNA]</scope>
    <source>
        <strain evidence="3 4">BYS139W</strain>
    </source>
</reference>
<dbReference type="Proteomes" id="UP001368500">
    <property type="component" value="Unassembled WGS sequence"/>
</dbReference>
<evidence type="ECO:0000256" key="1">
    <source>
        <dbReference type="SAM" id="MobiDB-lite"/>
    </source>
</evidence>
<protein>
    <submittedName>
        <fullName evidence="3">DUF2970 domain-containing protein</fullName>
    </submittedName>
</protein>
<dbReference type="RefSeq" id="WP_341372515.1">
    <property type="nucleotide sequence ID" value="NZ_JBBUTF010000002.1"/>
</dbReference>
<keyword evidence="2" id="KW-1133">Transmembrane helix</keyword>
<feature type="transmembrane region" description="Helical" evidence="2">
    <location>
        <begin position="27"/>
        <end position="45"/>
    </location>
</feature>
<name>A0ABU9B4F1_9BURK</name>
<feature type="compositionally biased region" description="Pro residues" evidence="1">
    <location>
        <begin position="7"/>
        <end position="17"/>
    </location>
</feature>
<keyword evidence="2" id="KW-0472">Membrane</keyword>
<sequence length="93" mass="9927">MAEHLPPDPTPAEPPAPSTDGPPRSAAARPLSFVQTIQAVAWSFFGVRRKRDYERDVARLNPVHLILAGFIGAALFVAVLVLLVQWVVAGSAG</sequence>
<keyword evidence="4" id="KW-1185">Reference proteome</keyword>
<feature type="transmembrane region" description="Helical" evidence="2">
    <location>
        <begin position="65"/>
        <end position="88"/>
    </location>
</feature>
<organism evidence="3 4">
    <name type="scientific">Pseudaquabacterium rugosum</name>
    <dbReference type="NCBI Taxonomy" id="2984194"/>
    <lineage>
        <taxon>Bacteria</taxon>
        <taxon>Pseudomonadati</taxon>
        <taxon>Pseudomonadota</taxon>
        <taxon>Betaproteobacteria</taxon>
        <taxon>Burkholderiales</taxon>
        <taxon>Sphaerotilaceae</taxon>
        <taxon>Pseudaquabacterium</taxon>
    </lineage>
</organism>
<gene>
    <name evidence="3" type="ORF">AACH11_02010</name>
</gene>
<accession>A0ABU9B4F1</accession>
<dbReference type="InterPro" id="IPR021344">
    <property type="entry name" value="DUF2970"/>
</dbReference>
<evidence type="ECO:0000313" key="4">
    <source>
        <dbReference type="Proteomes" id="UP001368500"/>
    </source>
</evidence>